<dbReference type="FunFam" id="3.90.70.10:FF:000267">
    <property type="entry name" value="Uncharacterized protein"/>
    <property type="match status" value="1"/>
</dbReference>
<protein>
    <recommendedName>
        <fullName evidence="1">USP domain-containing protein</fullName>
    </recommendedName>
</protein>
<keyword evidence="3" id="KW-1185">Reference proteome</keyword>
<comment type="caution">
    <text evidence="2">The sequence shown here is derived from an EMBL/GenBank/DDBJ whole genome shotgun (WGS) entry which is preliminary data.</text>
</comment>
<name>A0A8S1PL34_PARPR</name>
<proteinExistence type="predicted"/>
<dbReference type="Pfam" id="PF00443">
    <property type="entry name" value="UCH"/>
    <property type="match status" value="1"/>
</dbReference>
<dbReference type="InterPro" id="IPR028889">
    <property type="entry name" value="USP"/>
</dbReference>
<organism evidence="2 3">
    <name type="scientific">Paramecium primaurelia</name>
    <dbReference type="NCBI Taxonomy" id="5886"/>
    <lineage>
        <taxon>Eukaryota</taxon>
        <taxon>Sar</taxon>
        <taxon>Alveolata</taxon>
        <taxon>Ciliophora</taxon>
        <taxon>Intramacronucleata</taxon>
        <taxon>Oligohymenophorea</taxon>
        <taxon>Peniculida</taxon>
        <taxon>Parameciidae</taxon>
        <taxon>Paramecium</taxon>
    </lineage>
</organism>
<gene>
    <name evidence="2" type="ORF">PPRIM_AZ9-3.1.T1220128</name>
</gene>
<reference evidence="2" key="1">
    <citation type="submission" date="2021-01" db="EMBL/GenBank/DDBJ databases">
        <authorList>
            <consortium name="Genoscope - CEA"/>
            <person name="William W."/>
        </authorList>
    </citation>
    <scope>NUCLEOTIDE SEQUENCE</scope>
</reference>
<dbReference type="InterPro" id="IPR050164">
    <property type="entry name" value="Peptidase_C19"/>
</dbReference>
<dbReference type="PANTHER" id="PTHR24006">
    <property type="entry name" value="UBIQUITIN CARBOXYL-TERMINAL HYDROLASE"/>
    <property type="match status" value="1"/>
</dbReference>
<evidence type="ECO:0000259" key="1">
    <source>
        <dbReference type="PROSITE" id="PS50235"/>
    </source>
</evidence>
<dbReference type="InterPro" id="IPR018200">
    <property type="entry name" value="USP_CS"/>
</dbReference>
<dbReference type="PROSITE" id="PS00973">
    <property type="entry name" value="USP_2"/>
    <property type="match status" value="1"/>
</dbReference>
<dbReference type="EMBL" id="CAJJDM010000125">
    <property type="protein sequence ID" value="CAD8103975.1"/>
    <property type="molecule type" value="Genomic_DNA"/>
</dbReference>
<dbReference type="GO" id="GO:0005634">
    <property type="term" value="C:nucleus"/>
    <property type="evidence" value="ECO:0007669"/>
    <property type="project" value="TreeGrafter"/>
</dbReference>
<evidence type="ECO:0000313" key="3">
    <source>
        <dbReference type="Proteomes" id="UP000688137"/>
    </source>
</evidence>
<dbReference type="InterPro" id="IPR001394">
    <property type="entry name" value="Peptidase_C19_UCH"/>
</dbReference>
<dbReference type="AlphaFoldDB" id="A0A8S1PL34"/>
<dbReference type="GO" id="GO:0005829">
    <property type="term" value="C:cytosol"/>
    <property type="evidence" value="ECO:0007669"/>
    <property type="project" value="TreeGrafter"/>
</dbReference>
<dbReference type="OMA" id="WTIVMES"/>
<dbReference type="GO" id="GO:0004843">
    <property type="term" value="F:cysteine-type deubiquitinase activity"/>
    <property type="evidence" value="ECO:0007669"/>
    <property type="project" value="InterPro"/>
</dbReference>
<dbReference type="PROSITE" id="PS50235">
    <property type="entry name" value="USP_3"/>
    <property type="match status" value="1"/>
</dbReference>
<dbReference type="Proteomes" id="UP000688137">
    <property type="component" value="Unassembled WGS sequence"/>
</dbReference>
<sequence length="731" mass="87277">MDQTFYQNIQKKLENKLDFSNKNDDLKNLLLECNKIQNNVLGYKIMTQIFQAIQKSGQRVLLMDQDQVQIIKTCKSLAILGYFYNQDQIKISNKDKEFRENIRTQIDELQQQGNLEKAFLLDEAMKCKTKDEYIEISNIIKIIVNLLIDFGNDSFHFTQIFDVILNALLLTGNNTTIGRDSQLLSILDKLQKLLDDSTSPYLWTIVMESILNASTYMEKPTDFVQPNMIARIIIFKIPYIDDLFKYFGKYLGRCYKFEYKMFESMLNFGVTQQTLELILKFSKQFVKDYQTEILVEMRKNLIPNLIKYMKTINCFDQIQNLFNYFLISSFQQVGDQQLDQQHFTEIINNYYKNFELYSDKQLQRIANFLALLPDNLKKKNIKNYEQLESKLRKKYISIPPSHSNQLIQNEQIQIWFNEENSQIEDKQPTQKLVGLRNLLNTCYLNSFIQALFWTIDFRNLIINEFKREEVVFLKPFSLKTNFLRCFLFLDSMSDEIDYTPLLLKRSLREPYKTDVRQQDAAEFGVHLFEDMENNFDPEEYKKIKDIFYGMSKSTFQCKKCEKPTKGPDEEFMYITLNFENNRKEKDEIEKMILRHQMKEQITFNCEQCKNTSQSTRTLEFSKLPKNLIIQINRFEFQQGMRSKINDQINLKPTISIKENQKQLTYELYSIIIHFGEIPDAGHYTVYCKVKDEWYRFDDSIVTKVDRDFDKVQRNFKKEETPYLLFFRRKDG</sequence>
<feature type="domain" description="USP" evidence="1">
    <location>
        <begin position="433"/>
        <end position="729"/>
    </location>
</feature>
<accession>A0A8S1PL34</accession>
<dbReference type="CDD" id="cd02257">
    <property type="entry name" value="Peptidase_C19"/>
    <property type="match status" value="1"/>
</dbReference>
<dbReference type="GO" id="GO:0016579">
    <property type="term" value="P:protein deubiquitination"/>
    <property type="evidence" value="ECO:0007669"/>
    <property type="project" value="InterPro"/>
</dbReference>
<evidence type="ECO:0000313" key="2">
    <source>
        <dbReference type="EMBL" id="CAD8103975.1"/>
    </source>
</evidence>